<keyword evidence="3 5" id="KW-1133">Transmembrane helix</keyword>
<comment type="subcellular location">
    <subcellularLocation>
        <location evidence="1">Membrane</location>
    </subcellularLocation>
</comment>
<sequence>MFSQDKTNPQITHKLLIVLSVVDVIYLLVSMLIWQPIHLFDCECLLRWPIVRHIIGVLMDIFECFRNWVVVLIGVERIVVVWFPLRSKVWSNERLTDRLLAACFGFKLLVSFHLICYLVIENTELPIIS</sequence>
<reference evidence="7 8" key="1">
    <citation type="submission" date="2018-11" db="EMBL/GenBank/DDBJ databases">
        <authorList>
            <consortium name="Pathogen Informatics"/>
        </authorList>
    </citation>
    <scope>NUCLEOTIDE SEQUENCE [LARGE SCALE GENOMIC DNA]</scope>
</reference>
<dbReference type="GO" id="GO:0016020">
    <property type="term" value="C:membrane"/>
    <property type="evidence" value="ECO:0007669"/>
    <property type="project" value="UniProtKB-SubCell"/>
</dbReference>
<feature type="transmembrane region" description="Helical" evidence="5">
    <location>
        <begin position="68"/>
        <end position="87"/>
    </location>
</feature>
<evidence type="ECO:0000256" key="5">
    <source>
        <dbReference type="SAM" id="Phobius"/>
    </source>
</evidence>
<dbReference type="PROSITE" id="PS50262">
    <property type="entry name" value="G_PROTEIN_RECEP_F1_2"/>
    <property type="match status" value="1"/>
</dbReference>
<dbReference type="EMBL" id="UYRU01042403">
    <property type="protein sequence ID" value="VDK75137.1"/>
    <property type="molecule type" value="Genomic_DNA"/>
</dbReference>
<dbReference type="Proteomes" id="UP000281553">
    <property type="component" value="Unassembled WGS sequence"/>
</dbReference>
<evidence type="ECO:0000259" key="6">
    <source>
        <dbReference type="PROSITE" id="PS50262"/>
    </source>
</evidence>
<evidence type="ECO:0000256" key="3">
    <source>
        <dbReference type="ARBA" id="ARBA00022989"/>
    </source>
</evidence>
<keyword evidence="4 5" id="KW-0472">Membrane</keyword>
<dbReference type="AlphaFoldDB" id="A0A3P6SRT2"/>
<name>A0A3P6SRT2_DIBLA</name>
<feature type="transmembrane region" description="Helical" evidence="5">
    <location>
        <begin position="99"/>
        <end position="120"/>
    </location>
</feature>
<keyword evidence="2 5" id="KW-0812">Transmembrane</keyword>
<evidence type="ECO:0000256" key="1">
    <source>
        <dbReference type="ARBA" id="ARBA00004370"/>
    </source>
</evidence>
<feature type="transmembrane region" description="Helical" evidence="5">
    <location>
        <begin position="15"/>
        <end position="33"/>
    </location>
</feature>
<accession>A0A3P6SRT2</accession>
<dbReference type="SUPFAM" id="SSF81321">
    <property type="entry name" value="Family A G protein-coupled receptor-like"/>
    <property type="match status" value="1"/>
</dbReference>
<evidence type="ECO:0000256" key="4">
    <source>
        <dbReference type="ARBA" id="ARBA00023136"/>
    </source>
</evidence>
<evidence type="ECO:0000256" key="2">
    <source>
        <dbReference type="ARBA" id="ARBA00022692"/>
    </source>
</evidence>
<protein>
    <recommendedName>
        <fullName evidence="6">G-protein coupled receptors family 1 profile domain-containing protein</fullName>
    </recommendedName>
</protein>
<evidence type="ECO:0000313" key="7">
    <source>
        <dbReference type="EMBL" id="VDK75137.1"/>
    </source>
</evidence>
<dbReference type="Pfam" id="PF10328">
    <property type="entry name" value="7TM_GPCR_Srx"/>
    <property type="match status" value="1"/>
</dbReference>
<organism evidence="7 8">
    <name type="scientific">Dibothriocephalus latus</name>
    <name type="common">Fish tapeworm</name>
    <name type="synonym">Diphyllobothrium latum</name>
    <dbReference type="NCBI Taxonomy" id="60516"/>
    <lineage>
        <taxon>Eukaryota</taxon>
        <taxon>Metazoa</taxon>
        <taxon>Spiralia</taxon>
        <taxon>Lophotrochozoa</taxon>
        <taxon>Platyhelminthes</taxon>
        <taxon>Cestoda</taxon>
        <taxon>Eucestoda</taxon>
        <taxon>Diphyllobothriidea</taxon>
        <taxon>Diphyllobothriidae</taxon>
        <taxon>Dibothriocephalus</taxon>
    </lineage>
</organism>
<dbReference type="InterPro" id="IPR019430">
    <property type="entry name" value="7TM_GPCR_serpentine_rcpt_Srx"/>
</dbReference>
<dbReference type="Gene3D" id="1.20.1070.10">
    <property type="entry name" value="Rhodopsin 7-helix transmembrane proteins"/>
    <property type="match status" value="1"/>
</dbReference>
<dbReference type="OrthoDB" id="6155320at2759"/>
<keyword evidence="8" id="KW-1185">Reference proteome</keyword>
<gene>
    <name evidence="7" type="ORF">DILT_LOCUS2641</name>
</gene>
<dbReference type="InterPro" id="IPR017452">
    <property type="entry name" value="GPCR_Rhodpsn_7TM"/>
</dbReference>
<evidence type="ECO:0000313" key="8">
    <source>
        <dbReference type="Proteomes" id="UP000281553"/>
    </source>
</evidence>
<proteinExistence type="predicted"/>
<feature type="domain" description="G-protein coupled receptors family 1 profile" evidence="6">
    <location>
        <begin position="1"/>
        <end position="129"/>
    </location>
</feature>